<dbReference type="EMBL" id="MFST01000093">
    <property type="protein sequence ID" value="OGI43984.1"/>
    <property type="molecule type" value="Genomic_DNA"/>
</dbReference>
<proteinExistence type="predicted"/>
<dbReference type="Pfam" id="PF08022">
    <property type="entry name" value="FAD_binding_8"/>
    <property type="match status" value="1"/>
</dbReference>
<dbReference type="Gene3D" id="3.40.50.80">
    <property type="entry name" value="Nucleotide-binding domain of ferredoxin-NADP reductase (FNR) module"/>
    <property type="match status" value="1"/>
</dbReference>
<feature type="transmembrane region" description="Helical" evidence="6">
    <location>
        <begin position="7"/>
        <end position="28"/>
    </location>
</feature>
<dbReference type="PROSITE" id="PS51384">
    <property type="entry name" value="FAD_FR"/>
    <property type="match status" value="1"/>
</dbReference>
<dbReference type="PANTHER" id="PTHR47354">
    <property type="entry name" value="NADH OXIDOREDUCTASE HCR"/>
    <property type="match status" value="1"/>
</dbReference>
<evidence type="ECO:0000256" key="3">
    <source>
        <dbReference type="ARBA" id="ARBA00022989"/>
    </source>
</evidence>
<evidence type="ECO:0000313" key="8">
    <source>
        <dbReference type="EMBL" id="OGI43984.1"/>
    </source>
</evidence>
<dbReference type="InterPro" id="IPR039261">
    <property type="entry name" value="FNR_nucleotide-bd"/>
</dbReference>
<feature type="transmembrane region" description="Helical" evidence="6">
    <location>
        <begin position="147"/>
        <end position="165"/>
    </location>
</feature>
<comment type="subcellular location">
    <subcellularLocation>
        <location evidence="1">Membrane</location>
        <topology evidence="1">Multi-pass membrane protein</topology>
    </subcellularLocation>
</comment>
<accession>A0A1F6TFU6</accession>
<dbReference type="InterPro" id="IPR017927">
    <property type="entry name" value="FAD-bd_FR_type"/>
</dbReference>
<evidence type="ECO:0000256" key="6">
    <source>
        <dbReference type="SAM" id="Phobius"/>
    </source>
</evidence>
<dbReference type="InterPro" id="IPR013112">
    <property type="entry name" value="FAD-bd_8"/>
</dbReference>
<name>A0A1F6TFU6_9PROT</name>
<organism evidence="8 9">
    <name type="scientific">Candidatus Muproteobacteria bacterium RBG_16_65_31</name>
    <dbReference type="NCBI Taxonomy" id="1817759"/>
    <lineage>
        <taxon>Bacteria</taxon>
        <taxon>Pseudomonadati</taxon>
        <taxon>Pseudomonadota</taxon>
        <taxon>Candidatus Muproteobacteria</taxon>
    </lineage>
</organism>
<dbReference type="GO" id="GO:0016020">
    <property type="term" value="C:membrane"/>
    <property type="evidence" value="ECO:0007669"/>
    <property type="project" value="UniProtKB-SubCell"/>
</dbReference>
<evidence type="ECO:0000256" key="1">
    <source>
        <dbReference type="ARBA" id="ARBA00004141"/>
    </source>
</evidence>
<protein>
    <submittedName>
        <fullName evidence="8">Oxidoreductase</fullName>
    </submittedName>
</protein>
<dbReference type="CDD" id="cd06198">
    <property type="entry name" value="FNR_like_3"/>
    <property type="match status" value="1"/>
</dbReference>
<comment type="cofactor">
    <cofactor evidence="5">
        <name>[2Fe-2S] cluster</name>
        <dbReference type="ChEBI" id="CHEBI:190135"/>
    </cofactor>
</comment>
<reference evidence="8 9" key="1">
    <citation type="journal article" date="2016" name="Nat. Commun.">
        <title>Thousands of microbial genomes shed light on interconnected biogeochemical processes in an aquifer system.</title>
        <authorList>
            <person name="Anantharaman K."/>
            <person name="Brown C.T."/>
            <person name="Hug L.A."/>
            <person name="Sharon I."/>
            <person name="Castelle C.J."/>
            <person name="Probst A.J."/>
            <person name="Thomas B.C."/>
            <person name="Singh A."/>
            <person name="Wilkins M.J."/>
            <person name="Karaoz U."/>
            <person name="Brodie E.L."/>
            <person name="Williams K.H."/>
            <person name="Hubbard S.S."/>
            <person name="Banfield J.F."/>
        </authorList>
    </citation>
    <scope>NUCLEOTIDE SEQUENCE [LARGE SCALE GENOMIC DNA]</scope>
</reference>
<dbReference type="Pfam" id="PF00175">
    <property type="entry name" value="NAD_binding_1"/>
    <property type="match status" value="1"/>
</dbReference>
<dbReference type="PRINTS" id="PR00410">
    <property type="entry name" value="PHEHYDRXLASE"/>
</dbReference>
<dbReference type="InterPro" id="IPR050415">
    <property type="entry name" value="MRET"/>
</dbReference>
<dbReference type="Pfam" id="PF01794">
    <property type="entry name" value="Ferric_reduct"/>
    <property type="match status" value="1"/>
</dbReference>
<dbReference type="InterPro" id="IPR013130">
    <property type="entry name" value="Fe3_Rdtase_TM_dom"/>
</dbReference>
<keyword evidence="3 6" id="KW-1133">Transmembrane helix</keyword>
<sequence>MKDIASPVFWILLYLALVAAPLLVLLAGPTPPGAGRWWDFSMALGFAGIAVMGVQFALTARFRRASAPFGIDIIYYFHRYMAVIGFGLLAAHYAVVRGAYPAALGPLNPVQASGYMSAGRTALVLFGFVLVTSLWRKPLRIGYDRWRVWHVLLTTAAFLLAVAHIEGVGYYARGWLWTGYTLFWVFLVVYVRLLRPWRMLNEPYRVVGVRPERGQAWTVTLDPDGHPGLRFAPGQFAWLTLRGSPFRFGEHPFSISSSAARSPRLEFTIKELGDFTRTIKDIRPGETAYVDGPYGVFSVDRYPRAPGFVFVSGGVGIAPVMGMLRTLADRRDARPLLLVCANARWEDVIYREELESLRPRLDLTLIHVLQEPPPGWAGEHGFVTGALLQRVLPANRAELEYFLCGPRPMSETAQQALHAMRVPLARVHFELFDMV</sequence>
<dbReference type="PANTHER" id="PTHR47354:SF5">
    <property type="entry name" value="PROTEIN RFBI"/>
    <property type="match status" value="1"/>
</dbReference>
<gene>
    <name evidence="8" type="ORF">A2V92_04155</name>
</gene>
<keyword evidence="4 6" id="KW-0472">Membrane</keyword>
<dbReference type="AlphaFoldDB" id="A0A1F6TFU6"/>
<evidence type="ECO:0000259" key="7">
    <source>
        <dbReference type="PROSITE" id="PS51384"/>
    </source>
</evidence>
<dbReference type="InterPro" id="IPR001709">
    <property type="entry name" value="Flavoprot_Pyr_Nucl_cyt_Rdtase"/>
</dbReference>
<feature type="domain" description="FAD-binding FR-type" evidence="7">
    <location>
        <begin position="199"/>
        <end position="300"/>
    </location>
</feature>
<dbReference type="InterPro" id="IPR001433">
    <property type="entry name" value="OxRdtase_FAD/NAD-bd"/>
</dbReference>
<comment type="caution">
    <text evidence="8">The sequence shown here is derived from an EMBL/GenBank/DDBJ whole genome shotgun (WGS) entry which is preliminary data.</text>
</comment>
<feature type="transmembrane region" description="Helical" evidence="6">
    <location>
        <begin position="115"/>
        <end position="135"/>
    </location>
</feature>
<evidence type="ECO:0000256" key="5">
    <source>
        <dbReference type="ARBA" id="ARBA00034078"/>
    </source>
</evidence>
<dbReference type="SFLD" id="SFLDS00052">
    <property type="entry name" value="Ferric_Reductase_Domain"/>
    <property type="match status" value="1"/>
</dbReference>
<evidence type="ECO:0000313" key="9">
    <source>
        <dbReference type="Proteomes" id="UP000179344"/>
    </source>
</evidence>
<dbReference type="Gene3D" id="2.40.30.10">
    <property type="entry name" value="Translation factors"/>
    <property type="match status" value="1"/>
</dbReference>
<evidence type="ECO:0000256" key="2">
    <source>
        <dbReference type="ARBA" id="ARBA00022692"/>
    </source>
</evidence>
<keyword evidence="2 6" id="KW-0812">Transmembrane</keyword>
<dbReference type="PRINTS" id="PR00371">
    <property type="entry name" value="FPNCR"/>
</dbReference>
<dbReference type="GO" id="GO:0016491">
    <property type="term" value="F:oxidoreductase activity"/>
    <property type="evidence" value="ECO:0007669"/>
    <property type="project" value="InterPro"/>
</dbReference>
<dbReference type="SUPFAM" id="SSF52343">
    <property type="entry name" value="Ferredoxin reductase-like, C-terminal NADP-linked domain"/>
    <property type="match status" value="1"/>
</dbReference>
<feature type="transmembrane region" description="Helical" evidence="6">
    <location>
        <begin position="177"/>
        <end position="195"/>
    </location>
</feature>
<dbReference type="SUPFAM" id="SSF63380">
    <property type="entry name" value="Riboflavin synthase domain-like"/>
    <property type="match status" value="1"/>
</dbReference>
<feature type="transmembrane region" description="Helical" evidence="6">
    <location>
        <begin position="74"/>
        <end position="95"/>
    </location>
</feature>
<dbReference type="InterPro" id="IPR017938">
    <property type="entry name" value="Riboflavin_synthase-like_b-brl"/>
</dbReference>
<feature type="transmembrane region" description="Helical" evidence="6">
    <location>
        <begin position="40"/>
        <end position="62"/>
    </location>
</feature>
<evidence type="ECO:0000256" key="4">
    <source>
        <dbReference type="ARBA" id="ARBA00023136"/>
    </source>
</evidence>
<dbReference type="Proteomes" id="UP000179344">
    <property type="component" value="Unassembled WGS sequence"/>
</dbReference>